<protein>
    <submittedName>
        <fullName evidence="2">Uncharacterized protein</fullName>
    </submittedName>
</protein>
<dbReference type="Proteomes" id="UP001218218">
    <property type="component" value="Unassembled WGS sequence"/>
</dbReference>
<sequence>MGLSFFFNSQDVIPNLTQFTLHPGEGSQAHRDTLIGVFMFLQIFGGHIGMPLILLTTAFSKKIQKNPMFNNFCVIWFIYSTSFTLVLYAGKQIGPEPPIELCVIQAAFIYGTPVMASMGGLAFVLHLWLSLQTGRGVLSRAAGGWRFMLLLGSPYILFLGFSVAMAVLGSLNEATVSRSRYLFYCTINLSVVNMIPGTTLVLMLGVIVFEVLTAIELYRRQKAFKNLRRTSHHTGPPLHLFIRVGIFSLYSALALAGCVAFWAESGADFPYLVQASYPTAAFIIFGTQKDYLRAWGITAAIEFISRPCRRRSTPKGASMRWEIAHPTGGPPNQAQATNTIGVLPAASPEKSSDTGRIFETSGTLSEKDTQMFEELYSNMVRTC</sequence>
<accession>A0AAD7A4K6</accession>
<feature type="transmembrane region" description="Helical" evidence="1">
    <location>
        <begin position="149"/>
        <end position="171"/>
    </location>
</feature>
<feature type="transmembrane region" description="Helical" evidence="1">
    <location>
        <begin position="68"/>
        <end position="88"/>
    </location>
</feature>
<feature type="transmembrane region" description="Helical" evidence="1">
    <location>
        <begin position="240"/>
        <end position="263"/>
    </location>
</feature>
<feature type="transmembrane region" description="Helical" evidence="1">
    <location>
        <begin position="34"/>
        <end position="56"/>
    </location>
</feature>
<feature type="transmembrane region" description="Helical" evidence="1">
    <location>
        <begin position="191"/>
        <end position="219"/>
    </location>
</feature>
<keyword evidence="3" id="KW-1185">Reference proteome</keyword>
<evidence type="ECO:0000313" key="3">
    <source>
        <dbReference type="Proteomes" id="UP001218218"/>
    </source>
</evidence>
<organism evidence="2 3">
    <name type="scientific">Mycena albidolilacea</name>
    <dbReference type="NCBI Taxonomy" id="1033008"/>
    <lineage>
        <taxon>Eukaryota</taxon>
        <taxon>Fungi</taxon>
        <taxon>Dikarya</taxon>
        <taxon>Basidiomycota</taxon>
        <taxon>Agaricomycotina</taxon>
        <taxon>Agaricomycetes</taxon>
        <taxon>Agaricomycetidae</taxon>
        <taxon>Agaricales</taxon>
        <taxon>Marasmiineae</taxon>
        <taxon>Mycenaceae</taxon>
        <taxon>Mycena</taxon>
    </lineage>
</organism>
<gene>
    <name evidence="2" type="ORF">DFH08DRAFT_863713</name>
</gene>
<name>A0AAD7A4K6_9AGAR</name>
<dbReference type="EMBL" id="JARIHO010000016">
    <property type="protein sequence ID" value="KAJ7348888.1"/>
    <property type="molecule type" value="Genomic_DNA"/>
</dbReference>
<evidence type="ECO:0000313" key="2">
    <source>
        <dbReference type="EMBL" id="KAJ7348888.1"/>
    </source>
</evidence>
<keyword evidence="1" id="KW-0472">Membrane</keyword>
<comment type="caution">
    <text evidence="2">The sequence shown here is derived from an EMBL/GenBank/DDBJ whole genome shotgun (WGS) entry which is preliminary data.</text>
</comment>
<evidence type="ECO:0000256" key="1">
    <source>
        <dbReference type="SAM" id="Phobius"/>
    </source>
</evidence>
<dbReference type="AlphaFoldDB" id="A0AAD7A4K6"/>
<reference evidence="2" key="1">
    <citation type="submission" date="2023-03" db="EMBL/GenBank/DDBJ databases">
        <title>Massive genome expansion in bonnet fungi (Mycena s.s.) driven by repeated elements and novel gene families across ecological guilds.</title>
        <authorList>
            <consortium name="Lawrence Berkeley National Laboratory"/>
            <person name="Harder C.B."/>
            <person name="Miyauchi S."/>
            <person name="Viragh M."/>
            <person name="Kuo A."/>
            <person name="Thoen E."/>
            <person name="Andreopoulos B."/>
            <person name="Lu D."/>
            <person name="Skrede I."/>
            <person name="Drula E."/>
            <person name="Henrissat B."/>
            <person name="Morin E."/>
            <person name="Kohler A."/>
            <person name="Barry K."/>
            <person name="LaButti K."/>
            <person name="Morin E."/>
            <person name="Salamov A."/>
            <person name="Lipzen A."/>
            <person name="Mereny Z."/>
            <person name="Hegedus B."/>
            <person name="Baldrian P."/>
            <person name="Stursova M."/>
            <person name="Weitz H."/>
            <person name="Taylor A."/>
            <person name="Grigoriev I.V."/>
            <person name="Nagy L.G."/>
            <person name="Martin F."/>
            <person name="Kauserud H."/>
        </authorList>
    </citation>
    <scope>NUCLEOTIDE SEQUENCE</scope>
    <source>
        <strain evidence="2">CBHHK002</strain>
    </source>
</reference>
<proteinExistence type="predicted"/>
<keyword evidence="1" id="KW-0812">Transmembrane</keyword>
<feature type="transmembrane region" description="Helical" evidence="1">
    <location>
        <begin position="108"/>
        <end position="129"/>
    </location>
</feature>
<keyword evidence="1" id="KW-1133">Transmembrane helix</keyword>